<dbReference type="Gene3D" id="3.40.50.300">
    <property type="entry name" value="P-loop containing nucleotide triphosphate hydrolases"/>
    <property type="match status" value="1"/>
</dbReference>
<feature type="domain" description="AAA+ ATPase" evidence="1">
    <location>
        <begin position="316"/>
        <end position="710"/>
    </location>
</feature>
<dbReference type="SUPFAM" id="SSF52540">
    <property type="entry name" value="P-loop containing nucleoside triphosphate hydrolases"/>
    <property type="match status" value="1"/>
</dbReference>
<dbReference type="SMART" id="SM00382">
    <property type="entry name" value="AAA"/>
    <property type="match status" value="1"/>
</dbReference>
<dbReference type="RefSeq" id="WP_121096880.1">
    <property type="nucleotide sequence ID" value="NZ_UIHC01000067.1"/>
</dbReference>
<dbReference type="InterPro" id="IPR011704">
    <property type="entry name" value="ATPase_dyneun-rel_AAA"/>
</dbReference>
<name>A0A3B0ME70_9RHOB</name>
<dbReference type="AlphaFoldDB" id="A0A3B0ME70"/>
<keyword evidence="2" id="KW-0378">Hydrolase</keyword>
<accession>A0A3B0ME70</accession>
<gene>
    <name evidence="2" type="primary">mcrB</name>
    <name evidence="2" type="ORF">ROE7235_03483</name>
</gene>
<reference evidence="3" key="1">
    <citation type="submission" date="2018-08" db="EMBL/GenBank/DDBJ databases">
        <authorList>
            <person name="Rodrigo-Torres L."/>
            <person name="Arahal R. D."/>
            <person name="Lucena T."/>
        </authorList>
    </citation>
    <scope>NUCLEOTIDE SEQUENCE [LARGE SCALE GENOMIC DNA]</scope>
    <source>
        <strain evidence="3">CECT 7235</strain>
    </source>
</reference>
<organism evidence="2 3">
    <name type="scientific">Roseinatronobacter ekhonensis</name>
    <dbReference type="NCBI Taxonomy" id="254356"/>
    <lineage>
        <taxon>Bacteria</taxon>
        <taxon>Pseudomonadati</taxon>
        <taxon>Pseudomonadota</taxon>
        <taxon>Alphaproteobacteria</taxon>
        <taxon>Rhodobacterales</taxon>
        <taxon>Paracoccaceae</taxon>
        <taxon>Roseinatronobacter</taxon>
    </lineage>
</organism>
<dbReference type="InterPro" id="IPR052934">
    <property type="entry name" value="Methyl-DNA_Rec/Restrict_Enz"/>
</dbReference>
<dbReference type="OrthoDB" id="9781481at2"/>
<dbReference type="InterPro" id="IPR027417">
    <property type="entry name" value="P-loop_NTPase"/>
</dbReference>
<dbReference type="PANTHER" id="PTHR37291:SF1">
    <property type="entry name" value="TYPE IV METHYL-DIRECTED RESTRICTION ENZYME ECOKMCRB SUBUNIT"/>
    <property type="match status" value="1"/>
</dbReference>
<dbReference type="EC" id="3.1.21.-" evidence="2"/>
<evidence type="ECO:0000313" key="2">
    <source>
        <dbReference type="EMBL" id="SUZ33710.1"/>
    </source>
</evidence>
<dbReference type="GO" id="GO:0016887">
    <property type="term" value="F:ATP hydrolysis activity"/>
    <property type="evidence" value="ECO:0007669"/>
    <property type="project" value="InterPro"/>
</dbReference>
<dbReference type="Pfam" id="PF07728">
    <property type="entry name" value="AAA_5"/>
    <property type="match status" value="1"/>
</dbReference>
<proteinExistence type="predicted"/>
<evidence type="ECO:0000313" key="3">
    <source>
        <dbReference type="Proteomes" id="UP000272908"/>
    </source>
</evidence>
<dbReference type="InterPro" id="IPR003593">
    <property type="entry name" value="AAA+_ATPase"/>
</dbReference>
<evidence type="ECO:0000259" key="1">
    <source>
        <dbReference type="SMART" id="SM00382"/>
    </source>
</evidence>
<dbReference type="Proteomes" id="UP000272908">
    <property type="component" value="Unassembled WGS sequence"/>
</dbReference>
<sequence>MSNLTERRRIVFRHVEGEFYAVSRNGGAKHPGYLYLPQGASLTDENIIGTEDLDELARAALDEHCAVRCKNLTTGAQHYLRFNENELCSYEIGPEIAKALGIPEIMSMGDKKASLSRQAVEAAMDAYDGYRTNGTGGDVFDAFGDPRDYWVRSSRERENCVYPTKPLVGYIRNLSDLNGGWSKKDSAAATLHNAGFIIVDQYDQPVERPDRYEHLMEGADRIRLCALNYFIEPAREKAARDVSIRAGDLASAIGLKDAFPNICQALGGEKFQKLAQVPAPTSTEPNPSSSTIFTYKLNSQVEADAVTDTTKAPAPSAVNLILYGPPGTGKTYRTAWEAVRLCLGEQIASGLKGSAQRAALMSTYRKLVSEGRVEFVTFHQSMSYEEFVEGLRPETVRDETSDSTTDPSATGGFRLRVEDGVFKRIARRADTSRGQNSTGERLSLEGRNVFKMSIGAVAIPEDAGIFDEAINENCAIFGFFRSDFSGDEFTERQAIKAQVEQDYTDEELGFSLTSAVQMTDIFRNNLQQGDVILVSKGNLLIRAIGMVEGDYEFHPRESSETYPHRRAMRWLWVDEAGMPANEFYNMAISQRTIYPLRKQELNIALVERYMNSQSTDESVSPEPHVLIIDEINRANISKAFGELITLLEPDKRLGMDNEIRLTLPYSKKPFGVPQNLHVIGTMNTADRSIALLDTALRRRFAFHELMPDPSVLSNDVEGVDLRRLLSTINERIEYLFDREHQIGHAYFTGCQTQADIDSAMRDKVIPLLAEYFYEDWSKVAVVLGDSGQGPSRFLDAKQIAAPAGMTEDDFSGDKLRWTVKDRFDFSEFVA</sequence>
<dbReference type="EMBL" id="UIHC01000067">
    <property type="protein sequence ID" value="SUZ33710.1"/>
    <property type="molecule type" value="Genomic_DNA"/>
</dbReference>
<dbReference type="PANTHER" id="PTHR37291">
    <property type="entry name" value="5-METHYLCYTOSINE-SPECIFIC RESTRICTION ENZYME B"/>
    <property type="match status" value="1"/>
</dbReference>
<keyword evidence="3" id="KW-1185">Reference proteome</keyword>
<protein>
    <submittedName>
        <fullName evidence="2">5-methylcytosine-specific restriction enzyme B</fullName>
        <ecNumber evidence="2">3.1.21.-</ecNumber>
    </submittedName>
</protein>
<dbReference type="GO" id="GO:0005524">
    <property type="term" value="F:ATP binding"/>
    <property type="evidence" value="ECO:0007669"/>
    <property type="project" value="InterPro"/>
</dbReference>